<reference evidence="1" key="1">
    <citation type="journal article" date="2014" name="Int. J. Syst. Evol. Microbiol.">
        <title>Complete genome sequence of Corynebacterium casei LMG S-19264T (=DSM 44701T), isolated from a smear-ripened cheese.</title>
        <authorList>
            <consortium name="US DOE Joint Genome Institute (JGI-PGF)"/>
            <person name="Walter F."/>
            <person name="Albersmeier A."/>
            <person name="Kalinowski J."/>
            <person name="Ruckert C."/>
        </authorList>
    </citation>
    <scope>NUCLEOTIDE SEQUENCE</scope>
    <source>
        <strain evidence="1">CGMCC 1.10998</strain>
    </source>
</reference>
<proteinExistence type="predicted"/>
<comment type="caution">
    <text evidence="1">The sequence shown here is derived from an EMBL/GenBank/DDBJ whole genome shotgun (WGS) entry which is preliminary data.</text>
</comment>
<dbReference type="Proteomes" id="UP000637423">
    <property type="component" value="Unassembled WGS sequence"/>
</dbReference>
<dbReference type="EMBL" id="BMED01000001">
    <property type="protein sequence ID" value="GGC62585.1"/>
    <property type="molecule type" value="Genomic_DNA"/>
</dbReference>
<accession>A0A916U6V3</accession>
<keyword evidence="2" id="KW-1185">Reference proteome</keyword>
<reference evidence="1" key="2">
    <citation type="submission" date="2020-09" db="EMBL/GenBank/DDBJ databases">
        <authorList>
            <person name="Sun Q."/>
            <person name="Zhou Y."/>
        </authorList>
    </citation>
    <scope>NUCLEOTIDE SEQUENCE</scope>
    <source>
        <strain evidence="1">CGMCC 1.10998</strain>
    </source>
</reference>
<name>A0A916U6V3_9BURK</name>
<organism evidence="1 2">
    <name type="scientific">Undibacterium terreum</name>
    <dbReference type="NCBI Taxonomy" id="1224302"/>
    <lineage>
        <taxon>Bacteria</taxon>
        <taxon>Pseudomonadati</taxon>
        <taxon>Pseudomonadota</taxon>
        <taxon>Betaproteobacteria</taxon>
        <taxon>Burkholderiales</taxon>
        <taxon>Oxalobacteraceae</taxon>
        <taxon>Undibacterium</taxon>
    </lineage>
</organism>
<gene>
    <name evidence="1" type="ORF">GCM10011396_06930</name>
</gene>
<sequence length="113" mass="12094">MQSHMEFLGSLPQFHLQGQTAVHLRTGMQVSVCPGGMDIDGEQVTAVKLHWPGQAGEDALVVPAEKFLHLHALEAGLLDIGSRDHYLGLFNTARQNLGLATLVDPAEAQAASL</sequence>
<evidence type="ECO:0000313" key="1">
    <source>
        <dbReference type="EMBL" id="GGC62585.1"/>
    </source>
</evidence>
<dbReference type="AlphaFoldDB" id="A0A916U6V3"/>
<evidence type="ECO:0000313" key="2">
    <source>
        <dbReference type="Proteomes" id="UP000637423"/>
    </source>
</evidence>
<protein>
    <submittedName>
        <fullName evidence="1">Uncharacterized protein</fullName>
    </submittedName>
</protein>